<keyword evidence="3" id="KW-1185">Reference proteome</keyword>
<evidence type="ECO:0000313" key="2">
    <source>
        <dbReference type="EMBL" id="SFF36814.1"/>
    </source>
</evidence>
<dbReference type="PROSITE" id="PS51819">
    <property type="entry name" value="VOC"/>
    <property type="match status" value="1"/>
</dbReference>
<dbReference type="RefSeq" id="WP_245913901.1">
    <property type="nucleotide sequence ID" value="NZ_FOMX01000054.1"/>
</dbReference>
<dbReference type="InterPro" id="IPR037523">
    <property type="entry name" value="VOC_core"/>
</dbReference>
<proteinExistence type="predicted"/>
<feature type="domain" description="VOC" evidence="1">
    <location>
        <begin position="6"/>
        <end position="130"/>
    </location>
</feature>
<name>A0A1I2I3Q5_9BACT</name>
<gene>
    <name evidence="2" type="ORF">SAMN02745121_08418</name>
</gene>
<accession>A0A1I2I3Q5</accession>
<organism evidence="2 3">
    <name type="scientific">Nannocystis exedens</name>
    <dbReference type="NCBI Taxonomy" id="54"/>
    <lineage>
        <taxon>Bacteria</taxon>
        <taxon>Pseudomonadati</taxon>
        <taxon>Myxococcota</taxon>
        <taxon>Polyangia</taxon>
        <taxon>Nannocystales</taxon>
        <taxon>Nannocystaceae</taxon>
        <taxon>Nannocystis</taxon>
    </lineage>
</organism>
<dbReference type="PANTHER" id="PTHR36503">
    <property type="entry name" value="BLR2520 PROTEIN"/>
    <property type="match status" value="1"/>
</dbReference>
<dbReference type="EMBL" id="FOMX01000054">
    <property type="protein sequence ID" value="SFF36814.1"/>
    <property type="molecule type" value="Genomic_DNA"/>
</dbReference>
<dbReference type="InterPro" id="IPR004360">
    <property type="entry name" value="Glyas_Fos-R_dOase_dom"/>
</dbReference>
<dbReference type="AlphaFoldDB" id="A0A1I2I3Q5"/>
<dbReference type="InterPro" id="IPR029068">
    <property type="entry name" value="Glyas_Bleomycin-R_OHBP_Dase"/>
</dbReference>
<dbReference type="Gene3D" id="3.10.180.10">
    <property type="entry name" value="2,3-Dihydroxybiphenyl 1,2-Dioxygenase, domain 1"/>
    <property type="match status" value="1"/>
</dbReference>
<dbReference type="STRING" id="54.SAMN02745121_08418"/>
<dbReference type="GO" id="GO:0016829">
    <property type="term" value="F:lyase activity"/>
    <property type="evidence" value="ECO:0007669"/>
    <property type="project" value="UniProtKB-KW"/>
</dbReference>
<sequence length="133" mass="14373">MHPPAKKLFPMLSALDFERSLAFYADQLGGRESYRFPPEGPPAFVALQFGESELGIGRLDGSPALHGQALRPASGHRVELCVYVDDVDATVDRLAGAGAPVVLPPRDMPWGERVAYVADPDGNLVMLTRENVS</sequence>
<dbReference type="Proteomes" id="UP000199400">
    <property type="component" value="Unassembled WGS sequence"/>
</dbReference>
<evidence type="ECO:0000313" key="3">
    <source>
        <dbReference type="Proteomes" id="UP000199400"/>
    </source>
</evidence>
<dbReference type="PANTHER" id="PTHR36503:SF3">
    <property type="entry name" value="BLR0126 PROTEIN"/>
    <property type="match status" value="1"/>
</dbReference>
<dbReference type="SUPFAM" id="SSF54593">
    <property type="entry name" value="Glyoxalase/Bleomycin resistance protein/Dihydroxybiphenyl dioxygenase"/>
    <property type="match status" value="1"/>
</dbReference>
<reference evidence="3" key="1">
    <citation type="submission" date="2016-10" db="EMBL/GenBank/DDBJ databases">
        <authorList>
            <person name="Varghese N."/>
            <person name="Submissions S."/>
        </authorList>
    </citation>
    <scope>NUCLEOTIDE SEQUENCE [LARGE SCALE GENOMIC DNA]</scope>
    <source>
        <strain evidence="3">ATCC 25963</strain>
    </source>
</reference>
<evidence type="ECO:0000259" key="1">
    <source>
        <dbReference type="PROSITE" id="PS51819"/>
    </source>
</evidence>
<protein>
    <submittedName>
        <fullName evidence="2">Lactoylglutathione lyase</fullName>
    </submittedName>
</protein>
<keyword evidence="2" id="KW-0456">Lyase</keyword>
<dbReference type="Pfam" id="PF00903">
    <property type="entry name" value="Glyoxalase"/>
    <property type="match status" value="1"/>
</dbReference>